<dbReference type="GO" id="GO:0046491">
    <property type="term" value="P:L-methylmalonyl-CoA metabolic process"/>
    <property type="evidence" value="ECO:0007669"/>
    <property type="project" value="TreeGrafter"/>
</dbReference>
<dbReference type="Gene3D" id="3.10.180.10">
    <property type="entry name" value="2,3-Dihydroxybiphenyl 1,2-Dioxygenase, domain 1"/>
    <property type="match status" value="1"/>
</dbReference>
<keyword evidence="1" id="KW-0479">Metal-binding</keyword>
<dbReference type="CDD" id="cd06587">
    <property type="entry name" value="VOC"/>
    <property type="match status" value="1"/>
</dbReference>
<dbReference type="PROSITE" id="PS51819">
    <property type="entry name" value="VOC"/>
    <property type="match status" value="1"/>
</dbReference>
<dbReference type="InterPro" id="IPR037523">
    <property type="entry name" value="VOC_core"/>
</dbReference>
<gene>
    <name evidence="3" type="ORF">METZ01_LOCUS83643</name>
</gene>
<dbReference type="InterPro" id="IPR051785">
    <property type="entry name" value="MMCE/EMCE_epimerase"/>
</dbReference>
<dbReference type="PANTHER" id="PTHR43048:SF3">
    <property type="entry name" value="METHYLMALONYL-COA EPIMERASE, MITOCHONDRIAL"/>
    <property type="match status" value="1"/>
</dbReference>
<dbReference type="GO" id="GO:0004493">
    <property type="term" value="F:methylmalonyl-CoA epimerase activity"/>
    <property type="evidence" value="ECO:0007669"/>
    <property type="project" value="TreeGrafter"/>
</dbReference>
<dbReference type="InterPro" id="IPR004360">
    <property type="entry name" value="Glyas_Fos-R_dOase_dom"/>
</dbReference>
<reference evidence="3" key="1">
    <citation type="submission" date="2018-05" db="EMBL/GenBank/DDBJ databases">
        <authorList>
            <person name="Lanie J.A."/>
            <person name="Ng W.-L."/>
            <person name="Kazmierczak K.M."/>
            <person name="Andrzejewski T.M."/>
            <person name="Davidsen T.M."/>
            <person name="Wayne K.J."/>
            <person name="Tettelin H."/>
            <person name="Glass J.I."/>
            <person name="Rusch D."/>
            <person name="Podicherti R."/>
            <person name="Tsui H.-C.T."/>
            <person name="Winkler M.E."/>
        </authorList>
    </citation>
    <scope>NUCLEOTIDE SEQUENCE</scope>
</reference>
<dbReference type="EMBL" id="UINC01006986">
    <property type="protein sequence ID" value="SVA30789.1"/>
    <property type="molecule type" value="Genomic_DNA"/>
</dbReference>
<name>A0A381URI7_9ZZZZ</name>
<organism evidence="3">
    <name type="scientific">marine metagenome</name>
    <dbReference type="NCBI Taxonomy" id="408172"/>
    <lineage>
        <taxon>unclassified sequences</taxon>
        <taxon>metagenomes</taxon>
        <taxon>ecological metagenomes</taxon>
    </lineage>
</organism>
<dbReference type="GO" id="GO:0046872">
    <property type="term" value="F:metal ion binding"/>
    <property type="evidence" value="ECO:0007669"/>
    <property type="project" value="UniProtKB-KW"/>
</dbReference>
<dbReference type="InterPro" id="IPR029068">
    <property type="entry name" value="Glyas_Bleomycin-R_OHBP_Dase"/>
</dbReference>
<protein>
    <recommendedName>
        <fullName evidence="2">VOC domain-containing protein</fullName>
    </recommendedName>
</protein>
<evidence type="ECO:0000259" key="2">
    <source>
        <dbReference type="PROSITE" id="PS51819"/>
    </source>
</evidence>
<proteinExistence type="predicted"/>
<feature type="non-terminal residue" evidence="3">
    <location>
        <position position="1"/>
    </location>
</feature>
<dbReference type="PANTHER" id="PTHR43048">
    <property type="entry name" value="METHYLMALONYL-COA EPIMERASE"/>
    <property type="match status" value="1"/>
</dbReference>
<evidence type="ECO:0000313" key="3">
    <source>
        <dbReference type="EMBL" id="SVA30789.1"/>
    </source>
</evidence>
<accession>A0A381URI7</accession>
<feature type="domain" description="VOC" evidence="2">
    <location>
        <begin position="3"/>
        <end position="146"/>
    </location>
</feature>
<dbReference type="SUPFAM" id="SSF54593">
    <property type="entry name" value="Glyoxalase/Bleomycin resistance protein/Dihydroxybiphenyl dioxygenase"/>
    <property type="match status" value="1"/>
</dbReference>
<dbReference type="Pfam" id="PF00903">
    <property type="entry name" value="Glyoxalase"/>
    <property type="match status" value="1"/>
</dbReference>
<evidence type="ECO:0000256" key="1">
    <source>
        <dbReference type="ARBA" id="ARBA00022723"/>
    </source>
</evidence>
<sequence length="146" mass="16231">VKGLVHVNINCSDFDRSVKFYELLGFQKVFEVPAQNTKEVAAAVGMPPYTVKGALLMLVNSETPFMIDLLEWQEPSDSNPPYPHLYHLGIARIALATDDLDSDVTFLKSQGVEFLSEPATVKLEGQPETRFVCFKDPDGTVLELVE</sequence>
<dbReference type="AlphaFoldDB" id="A0A381URI7"/>